<keyword evidence="7" id="KW-0732">Signal</keyword>
<dbReference type="Gene3D" id="3.40.710.10">
    <property type="entry name" value="DD-peptidase/beta-lactamase superfamily"/>
    <property type="match status" value="1"/>
</dbReference>
<evidence type="ECO:0000256" key="7">
    <source>
        <dbReference type="ARBA" id="ARBA00022729"/>
    </source>
</evidence>
<comment type="catalytic activity">
    <reaction evidence="12">
        <text>Preferential cleavage: (Ac)2-L-Lys-D-Ala-|-D-Ala. Also transpeptidation of peptidyl-alanyl moieties that are N-acyl substituents of D-alanine.</text>
        <dbReference type="EC" id="3.4.16.4"/>
    </reaction>
</comment>
<dbReference type="InterPro" id="IPR012907">
    <property type="entry name" value="Peptidase_S11_C"/>
</dbReference>
<evidence type="ECO:0000256" key="1">
    <source>
        <dbReference type="ARBA" id="ARBA00003217"/>
    </source>
</evidence>
<dbReference type="PRINTS" id="PR00725">
    <property type="entry name" value="DADACBPTASE1"/>
</dbReference>
<dbReference type="InterPro" id="IPR018044">
    <property type="entry name" value="Peptidase_S11"/>
</dbReference>
<keyword evidence="11" id="KW-0961">Cell wall biogenesis/degradation</keyword>
<evidence type="ECO:0000313" key="18">
    <source>
        <dbReference type="Proteomes" id="UP001142078"/>
    </source>
</evidence>
<evidence type="ECO:0000256" key="3">
    <source>
        <dbReference type="ARBA" id="ARBA00007164"/>
    </source>
</evidence>
<dbReference type="SMART" id="SM00936">
    <property type="entry name" value="PBP5_C"/>
    <property type="match status" value="1"/>
</dbReference>
<evidence type="ECO:0000256" key="9">
    <source>
        <dbReference type="ARBA" id="ARBA00022960"/>
    </source>
</evidence>
<dbReference type="EMBL" id="JANJZL010000001">
    <property type="protein sequence ID" value="MCR2042641.1"/>
    <property type="molecule type" value="Genomic_DNA"/>
</dbReference>
<evidence type="ECO:0000256" key="11">
    <source>
        <dbReference type="ARBA" id="ARBA00023316"/>
    </source>
</evidence>
<dbReference type="RefSeq" id="WP_042681946.1">
    <property type="nucleotide sequence ID" value="NZ_CABKTM010000043.1"/>
</dbReference>
<comment type="function">
    <text evidence="1">Removes C-terminal D-alanyl residues from sugar-peptide cell wall precursors.</text>
</comment>
<gene>
    <name evidence="17" type="ORF">NSA23_00790</name>
</gene>
<feature type="domain" description="Peptidase S11 D-Ala-D-Ala carboxypeptidase A C-terminal" evidence="16">
    <location>
        <begin position="282"/>
        <end position="372"/>
    </location>
</feature>
<evidence type="ECO:0000256" key="14">
    <source>
        <dbReference type="PIRSR" id="PIRSR618044-2"/>
    </source>
</evidence>
<keyword evidence="5 17" id="KW-0121">Carboxypeptidase</keyword>
<keyword evidence="8" id="KW-0378">Hydrolase</keyword>
<dbReference type="InterPro" id="IPR012338">
    <property type="entry name" value="Beta-lactam/transpept-like"/>
</dbReference>
<protein>
    <recommendedName>
        <fullName evidence="4">serine-type D-Ala-D-Ala carboxypeptidase</fullName>
        <ecNumber evidence="4">3.4.16.4</ecNumber>
    </recommendedName>
</protein>
<dbReference type="InterPro" id="IPR015956">
    <property type="entry name" value="Peniciliin-bd_prot_C_sf"/>
</dbReference>
<comment type="similarity">
    <text evidence="3 15">Belongs to the peptidase S11 family.</text>
</comment>
<evidence type="ECO:0000256" key="8">
    <source>
        <dbReference type="ARBA" id="ARBA00022801"/>
    </source>
</evidence>
<accession>A0A9X2MFI9</accession>
<keyword evidence="10" id="KW-0573">Peptidoglycan synthesis</keyword>
<evidence type="ECO:0000259" key="16">
    <source>
        <dbReference type="SMART" id="SM00936"/>
    </source>
</evidence>
<evidence type="ECO:0000256" key="4">
    <source>
        <dbReference type="ARBA" id="ARBA00012448"/>
    </source>
</evidence>
<dbReference type="AlphaFoldDB" id="A0A9X2MFI9"/>
<evidence type="ECO:0000256" key="6">
    <source>
        <dbReference type="ARBA" id="ARBA00022670"/>
    </source>
</evidence>
<keyword evidence="18" id="KW-1185">Reference proteome</keyword>
<dbReference type="InterPro" id="IPR037167">
    <property type="entry name" value="Peptidase_S11_C_sf"/>
</dbReference>
<feature type="active site" description="Acyl-ester intermediate" evidence="13">
    <location>
        <position position="64"/>
    </location>
</feature>
<dbReference type="Pfam" id="PF07943">
    <property type="entry name" value="PBP5_C"/>
    <property type="match status" value="1"/>
</dbReference>
<evidence type="ECO:0000256" key="5">
    <source>
        <dbReference type="ARBA" id="ARBA00022645"/>
    </source>
</evidence>
<dbReference type="GO" id="GO:0071555">
    <property type="term" value="P:cell wall organization"/>
    <property type="evidence" value="ECO:0007669"/>
    <property type="project" value="UniProtKB-KW"/>
</dbReference>
<dbReference type="SUPFAM" id="SSF56601">
    <property type="entry name" value="beta-lactamase/transpeptidase-like"/>
    <property type="match status" value="1"/>
</dbReference>
<reference evidence="17" key="1">
    <citation type="submission" date="2022-07" db="EMBL/GenBank/DDBJ databases">
        <title>Enhanced cultured diversity of the mouse gut microbiota enables custom-made synthetic communities.</title>
        <authorList>
            <person name="Afrizal A."/>
        </authorList>
    </citation>
    <scope>NUCLEOTIDE SEQUENCE</scope>
    <source>
        <strain evidence="17">DSM 29482</strain>
    </source>
</reference>
<dbReference type="GO" id="GO:0006508">
    <property type="term" value="P:proteolysis"/>
    <property type="evidence" value="ECO:0007669"/>
    <property type="project" value="UniProtKB-KW"/>
</dbReference>
<name>A0A9X2MFI9_9FIRM</name>
<dbReference type="OrthoDB" id="9791132at2"/>
<dbReference type="SUPFAM" id="SSF69189">
    <property type="entry name" value="Penicillin-binding protein associated domain"/>
    <property type="match status" value="1"/>
</dbReference>
<evidence type="ECO:0000313" key="17">
    <source>
        <dbReference type="EMBL" id="MCR2042641.1"/>
    </source>
</evidence>
<dbReference type="Pfam" id="PF00768">
    <property type="entry name" value="Peptidase_S11"/>
    <property type="match status" value="1"/>
</dbReference>
<evidence type="ECO:0000256" key="12">
    <source>
        <dbReference type="ARBA" id="ARBA00034000"/>
    </source>
</evidence>
<evidence type="ECO:0000256" key="2">
    <source>
        <dbReference type="ARBA" id="ARBA00004752"/>
    </source>
</evidence>
<dbReference type="EC" id="3.4.16.4" evidence="4"/>
<keyword evidence="9" id="KW-0133">Cell shape</keyword>
<feature type="active site" description="Proton acceptor" evidence="13">
    <location>
        <position position="67"/>
    </location>
</feature>
<sequence length="389" mass="43469">MSLFQKNRKYTCFFLAILIFFLSTNKVFAENKLDIDAKSAILIDSYSGDIIYEENSHEKLHPASITKIMVLLITMELIEKGEIDLNDEVNISAHAQGMGGSQIYLEEGEVQRVEDLLTAICLRSANDASVAIAEHISGSEEAFVKKMNEKAKELGMKNTSFKNTTGLPAENHYTTAYDVSLMSRELLKYPKIHEWLTIWMKEMKVGKDKKITQGLVNTNRLIKEYDGANGIKTGSTQDAGFCLSASAKKGNLQLISVVLGCETSKIRFDESKRLLDYGFSNYDSLTIGRKGDIVDKIIVQKGSKEEVDVSLEKDAYILLPINSTKEVEKEILLPKSVDAPVKKGEKIGDMILSIEGKEVEKINLVFNDSIDSAGFKDMFKKTLNNFLTE</sequence>
<keyword evidence="6" id="KW-0645">Protease</keyword>
<feature type="binding site" evidence="14">
    <location>
        <position position="232"/>
    </location>
    <ligand>
        <name>substrate</name>
    </ligand>
</feature>
<comment type="pathway">
    <text evidence="2">Cell wall biogenesis; peptidoglycan biosynthesis.</text>
</comment>
<dbReference type="GO" id="GO:0009252">
    <property type="term" value="P:peptidoglycan biosynthetic process"/>
    <property type="evidence" value="ECO:0007669"/>
    <property type="project" value="UniProtKB-KW"/>
</dbReference>
<comment type="caution">
    <text evidence="17">The sequence shown here is derived from an EMBL/GenBank/DDBJ whole genome shotgun (WGS) entry which is preliminary data.</text>
</comment>
<evidence type="ECO:0000256" key="10">
    <source>
        <dbReference type="ARBA" id="ARBA00022984"/>
    </source>
</evidence>
<feature type="active site" evidence="13">
    <location>
        <position position="124"/>
    </location>
</feature>
<dbReference type="GO" id="GO:0009002">
    <property type="term" value="F:serine-type D-Ala-D-Ala carboxypeptidase activity"/>
    <property type="evidence" value="ECO:0007669"/>
    <property type="project" value="UniProtKB-EC"/>
</dbReference>
<proteinExistence type="inferred from homology"/>
<organism evidence="17 18">
    <name type="scientific">Anaerosalibacter massiliensis</name>
    <dbReference type="NCBI Taxonomy" id="1347392"/>
    <lineage>
        <taxon>Bacteria</taxon>
        <taxon>Bacillati</taxon>
        <taxon>Bacillota</taxon>
        <taxon>Tissierellia</taxon>
        <taxon>Tissierellales</taxon>
        <taxon>Sporanaerobacteraceae</taxon>
        <taxon>Anaerosalibacter</taxon>
    </lineage>
</organism>
<dbReference type="Proteomes" id="UP001142078">
    <property type="component" value="Unassembled WGS sequence"/>
</dbReference>
<dbReference type="Gene3D" id="2.60.410.10">
    <property type="entry name" value="D-Ala-D-Ala carboxypeptidase, C-terminal domain"/>
    <property type="match status" value="1"/>
</dbReference>
<dbReference type="InterPro" id="IPR001967">
    <property type="entry name" value="Peptidase_S11_N"/>
</dbReference>
<evidence type="ECO:0000256" key="13">
    <source>
        <dbReference type="PIRSR" id="PIRSR618044-1"/>
    </source>
</evidence>
<evidence type="ECO:0000256" key="15">
    <source>
        <dbReference type="RuleBase" id="RU004016"/>
    </source>
</evidence>
<dbReference type="PANTHER" id="PTHR21581">
    <property type="entry name" value="D-ALANYL-D-ALANINE CARBOXYPEPTIDASE"/>
    <property type="match status" value="1"/>
</dbReference>
<dbReference type="PANTHER" id="PTHR21581:SF6">
    <property type="entry name" value="TRAFFICKING PROTEIN PARTICLE COMPLEX SUBUNIT 12"/>
    <property type="match status" value="1"/>
</dbReference>
<dbReference type="GO" id="GO:0008360">
    <property type="term" value="P:regulation of cell shape"/>
    <property type="evidence" value="ECO:0007669"/>
    <property type="project" value="UniProtKB-KW"/>
</dbReference>